<keyword evidence="6 8" id="KW-1133">Transmembrane helix</keyword>
<accession>A0A212PX41</accession>
<dbReference type="Proteomes" id="UP000197065">
    <property type="component" value="Unassembled WGS sequence"/>
</dbReference>
<dbReference type="PROSITE" id="PS50850">
    <property type="entry name" value="MFS"/>
    <property type="match status" value="1"/>
</dbReference>
<feature type="transmembrane region" description="Helical" evidence="8">
    <location>
        <begin position="215"/>
        <end position="236"/>
    </location>
</feature>
<comment type="similarity">
    <text evidence="2 8">Belongs to the major facilitator superfamily. Bcr/CmlA family.</text>
</comment>
<comment type="subcellular location">
    <subcellularLocation>
        <location evidence="8">Cell inner membrane</location>
        <topology evidence="8">Multi-pass membrane protein</topology>
    </subcellularLocation>
    <subcellularLocation>
        <location evidence="1">Cell membrane</location>
        <topology evidence="1">Multi-pass membrane protein</topology>
    </subcellularLocation>
</comment>
<evidence type="ECO:0000313" key="12">
    <source>
        <dbReference type="Proteomes" id="UP000197065"/>
    </source>
</evidence>
<protein>
    <recommendedName>
        <fullName evidence="8">Bcr/CflA family efflux transporter</fullName>
    </recommendedName>
</protein>
<dbReference type="GO" id="GO:0042910">
    <property type="term" value="F:xenobiotic transmembrane transporter activity"/>
    <property type="evidence" value="ECO:0007669"/>
    <property type="project" value="InterPro"/>
</dbReference>
<dbReference type="PRINTS" id="PR01036">
    <property type="entry name" value="TCRTETB"/>
</dbReference>
<feature type="region of interest" description="Disordered" evidence="9">
    <location>
        <begin position="389"/>
        <end position="418"/>
    </location>
</feature>
<organism evidence="11 12">
    <name type="scientific">Arboricoccus pini</name>
    <dbReference type="NCBI Taxonomy" id="1963835"/>
    <lineage>
        <taxon>Bacteria</taxon>
        <taxon>Pseudomonadati</taxon>
        <taxon>Pseudomonadota</taxon>
        <taxon>Alphaproteobacteria</taxon>
        <taxon>Geminicoccales</taxon>
        <taxon>Geminicoccaceae</taxon>
        <taxon>Arboricoccus</taxon>
    </lineage>
</organism>
<keyword evidence="8" id="KW-0997">Cell inner membrane</keyword>
<dbReference type="CDD" id="cd17320">
    <property type="entry name" value="MFS_MdfA_MDR_like"/>
    <property type="match status" value="1"/>
</dbReference>
<dbReference type="Gene3D" id="1.20.1720.10">
    <property type="entry name" value="Multidrug resistance protein D"/>
    <property type="match status" value="1"/>
</dbReference>
<keyword evidence="12" id="KW-1185">Reference proteome</keyword>
<evidence type="ECO:0000256" key="9">
    <source>
        <dbReference type="SAM" id="MobiDB-lite"/>
    </source>
</evidence>
<dbReference type="NCBIfam" id="TIGR00710">
    <property type="entry name" value="efflux_Bcr_CflA"/>
    <property type="match status" value="1"/>
</dbReference>
<keyword evidence="4" id="KW-1003">Cell membrane</keyword>
<proteinExistence type="inferred from homology"/>
<gene>
    <name evidence="11" type="ORF">SAMN07250955_10196</name>
</gene>
<dbReference type="InterPro" id="IPR011701">
    <property type="entry name" value="MFS"/>
</dbReference>
<feature type="transmembrane region" description="Helical" evidence="8">
    <location>
        <begin position="101"/>
        <end position="118"/>
    </location>
</feature>
<evidence type="ECO:0000256" key="8">
    <source>
        <dbReference type="RuleBase" id="RU365088"/>
    </source>
</evidence>
<keyword evidence="7 8" id="KW-0472">Membrane</keyword>
<feature type="domain" description="Major facilitator superfamily (MFS) profile" evidence="10">
    <location>
        <begin position="6"/>
        <end position="391"/>
    </location>
</feature>
<dbReference type="AlphaFoldDB" id="A0A212PX41"/>
<evidence type="ECO:0000256" key="3">
    <source>
        <dbReference type="ARBA" id="ARBA00022448"/>
    </source>
</evidence>
<dbReference type="InterPro" id="IPR004812">
    <property type="entry name" value="Efflux_drug-R_Bcr/CmlA"/>
</dbReference>
<dbReference type="InterPro" id="IPR020846">
    <property type="entry name" value="MFS_dom"/>
</dbReference>
<feature type="transmembrane region" description="Helical" evidence="8">
    <location>
        <begin position="248"/>
        <end position="268"/>
    </location>
</feature>
<dbReference type="Pfam" id="PF07690">
    <property type="entry name" value="MFS_1"/>
    <property type="match status" value="1"/>
</dbReference>
<evidence type="ECO:0000256" key="1">
    <source>
        <dbReference type="ARBA" id="ARBA00004651"/>
    </source>
</evidence>
<evidence type="ECO:0000256" key="5">
    <source>
        <dbReference type="ARBA" id="ARBA00022692"/>
    </source>
</evidence>
<name>A0A212PX41_9PROT</name>
<evidence type="ECO:0000313" key="11">
    <source>
        <dbReference type="EMBL" id="SNB51544.1"/>
    </source>
</evidence>
<comment type="caution">
    <text evidence="8">Lacks conserved residue(s) required for the propagation of feature annotation.</text>
</comment>
<evidence type="ECO:0000259" key="10">
    <source>
        <dbReference type="PROSITE" id="PS50850"/>
    </source>
</evidence>
<keyword evidence="3 8" id="KW-0813">Transport</keyword>
<reference evidence="11 12" key="1">
    <citation type="submission" date="2017-06" db="EMBL/GenBank/DDBJ databases">
        <authorList>
            <person name="Kim H.J."/>
            <person name="Triplett B.A."/>
        </authorList>
    </citation>
    <scope>NUCLEOTIDE SEQUENCE [LARGE SCALE GENOMIC DNA]</scope>
    <source>
        <strain evidence="11 12">B29T1</strain>
    </source>
</reference>
<feature type="transmembrane region" description="Helical" evidence="8">
    <location>
        <begin position="72"/>
        <end position="95"/>
    </location>
</feature>
<feature type="transmembrane region" description="Helical" evidence="8">
    <location>
        <begin position="280"/>
        <end position="305"/>
    </location>
</feature>
<evidence type="ECO:0000256" key="2">
    <source>
        <dbReference type="ARBA" id="ARBA00006236"/>
    </source>
</evidence>
<evidence type="ECO:0000256" key="7">
    <source>
        <dbReference type="ARBA" id="ARBA00023136"/>
    </source>
</evidence>
<dbReference type="PANTHER" id="PTHR23502">
    <property type="entry name" value="MAJOR FACILITATOR SUPERFAMILY"/>
    <property type="match status" value="1"/>
</dbReference>
<feature type="transmembrane region" description="Helical" evidence="8">
    <location>
        <begin position="364"/>
        <end position="386"/>
    </location>
</feature>
<dbReference type="PANTHER" id="PTHR23502:SF132">
    <property type="entry name" value="POLYAMINE TRANSPORTER 2-RELATED"/>
    <property type="match status" value="1"/>
</dbReference>
<feature type="transmembrane region" description="Helical" evidence="8">
    <location>
        <begin position="158"/>
        <end position="179"/>
    </location>
</feature>
<feature type="transmembrane region" description="Helical" evidence="8">
    <location>
        <begin position="38"/>
        <end position="60"/>
    </location>
</feature>
<evidence type="ECO:0000256" key="6">
    <source>
        <dbReference type="ARBA" id="ARBA00022989"/>
    </source>
</evidence>
<dbReference type="GO" id="GO:1990961">
    <property type="term" value="P:xenobiotic detoxification by transmembrane export across the plasma membrane"/>
    <property type="evidence" value="ECO:0007669"/>
    <property type="project" value="InterPro"/>
</dbReference>
<dbReference type="SUPFAM" id="SSF103473">
    <property type="entry name" value="MFS general substrate transporter"/>
    <property type="match status" value="1"/>
</dbReference>
<keyword evidence="5 8" id="KW-0812">Transmembrane</keyword>
<dbReference type="EMBL" id="FYEH01000001">
    <property type="protein sequence ID" value="SNB51544.1"/>
    <property type="molecule type" value="Genomic_DNA"/>
</dbReference>
<evidence type="ECO:0000256" key="4">
    <source>
        <dbReference type="ARBA" id="ARBA00022475"/>
    </source>
</evidence>
<sequence>MSERRTALIGALIVALGPVSLSLYSPALPMLTGIFHTSMAALSLTITVYFLGFAFAQLACGPLSDAYGRRPVAIGFYAVYLLGSLIAILAPTIGILMVGRVLQGVGVAAGITISRAFVRDQFTGAAAARIMNLIGLMLAIGPGISPTLGGLILTFLGWHAIFVVMALYGVLAILVLIFWTRETNRRPDPGAARPARVMRNYLTLATSRRFMRPGLLLALTVGGYYTFAPLMPFVLIQRVGLSPPQFGLAMAMQSVAYGVGSVLTGRLLRRFDYAMVLALGLWMVALSGAAFAICLLCLPLCLPVVMIPSVIWAFGISLVTPGATTAALAGFPLMAGSASALAGFLQMGGGLLGSWLASSLFADPAVAIGLSMPIMAFLALLVQYGLRTPGEGDPQSQDEPLERAPAPSAGPLGDARSA</sequence>
<dbReference type="GO" id="GO:0005886">
    <property type="term" value="C:plasma membrane"/>
    <property type="evidence" value="ECO:0007669"/>
    <property type="project" value="UniProtKB-SubCell"/>
</dbReference>
<feature type="transmembrane region" description="Helical" evidence="8">
    <location>
        <begin position="130"/>
        <end position="152"/>
    </location>
</feature>
<dbReference type="InterPro" id="IPR036259">
    <property type="entry name" value="MFS_trans_sf"/>
</dbReference>